<feature type="domain" description="CCDC81 HU" evidence="2">
    <location>
        <begin position="110"/>
        <end position="180"/>
    </location>
</feature>
<protein>
    <recommendedName>
        <fullName evidence="2">CCDC81 HU domain-containing protein</fullName>
    </recommendedName>
</protein>
<evidence type="ECO:0000256" key="1">
    <source>
        <dbReference type="SAM" id="MobiDB-lite"/>
    </source>
</evidence>
<dbReference type="InterPro" id="IPR040673">
    <property type="entry name" value="CCDC81_HU_dom_2"/>
</dbReference>
<accession>A0A3L6KZU5</accession>
<name>A0A3L6KZU5_9TRYP</name>
<dbReference type="EMBL" id="QSBY01000010">
    <property type="protein sequence ID" value="RHW69555.1"/>
    <property type="molecule type" value="Genomic_DNA"/>
</dbReference>
<gene>
    <name evidence="3" type="ORF">DPX39_100084400</name>
</gene>
<feature type="compositionally biased region" description="Polar residues" evidence="1">
    <location>
        <begin position="209"/>
        <end position="227"/>
    </location>
</feature>
<evidence type="ECO:0000259" key="2">
    <source>
        <dbReference type="Pfam" id="PF18289"/>
    </source>
</evidence>
<proteinExistence type="predicted"/>
<comment type="caution">
    <text evidence="3">The sequence shown here is derived from an EMBL/GenBank/DDBJ whole genome shotgun (WGS) entry which is preliminary data.</text>
</comment>
<organism evidence="3">
    <name type="scientific">Trypanosoma brucei equiperdum</name>
    <dbReference type="NCBI Taxonomy" id="630700"/>
    <lineage>
        <taxon>Eukaryota</taxon>
        <taxon>Discoba</taxon>
        <taxon>Euglenozoa</taxon>
        <taxon>Kinetoplastea</taxon>
        <taxon>Metakinetoplastina</taxon>
        <taxon>Trypanosomatida</taxon>
        <taxon>Trypanosomatidae</taxon>
        <taxon>Trypanosoma</taxon>
    </lineage>
</organism>
<dbReference type="AlphaFoldDB" id="A0A3L6KZU5"/>
<evidence type="ECO:0000313" key="3">
    <source>
        <dbReference type="EMBL" id="RHW69555.1"/>
    </source>
</evidence>
<feature type="region of interest" description="Disordered" evidence="1">
    <location>
        <begin position="208"/>
        <end position="240"/>
    </location>
</feature>
<dbReference type="Proteomes" id="UP000266743">
    <property type="component" value="Chromosome 10"/>
</dbReference>
<dbReference type="Pfam" id="PF18289">
    <property type="entry name" value="HU-CCDC81_euk_2"/>
    <property type="match status" value="1"/>
</dbReference>
<reference evidence="3" key="1">
    <citation type="submission" date="2018-09" db="EMBL/GenBank/DDBJ databases">
        <title>whole genome sequence of T. equiperdum IVM-t1 strain.</title>
        <authorList>
            <person name="Suganuma K."/>
        </authorList>
    </citation>
    <scope>NUCLEOTIDE SEQUENCE [LARGE SCALE GENOMIC DNA]</scope>
    <source>
        <strain evidence="3">IVM-t1</strain>
    </source>
</reference>
<sequence length="383" mass="43487">MLSVQGAISNSSIMMECTASQDSYKREVFLLSELERVWDAVSTCIRHYVTEGRNVRVCNFGSFWFETRPVASDGRERYHARRIRFGIDGKFALRYNIDSIRVPQEPSKLEYVKVNMADVVAIARVPAQTAAMALREFFSYVGEGIFKKQVFKINFPGVATLVIKREKAVLIVEEGLRRDIFAVDSRKWPVAVREAAAGVVLDEQRRPVTRSSISRPSTGCSISSRMSNAPKPIEPRPAFMPAAPRNRLFAEIEKDPPRRLPLQHALQNKGDENCSPSPLYNENVGYVKESIFDALDPWEMETPSMEPEIELVEEVPEQLPSLRAYEEEAPHPVVCGRHSYHDHSTVRDLLYGSVTPRTDPMLCGRRRYINRDADQVATLLKDL</sequence>